<proteinExistence type="predicted"/>
<reference evidence="3" key="1">
    <citation type="submission" date="2015-09" db="EMBL/GenBank/DDBJ databases">
        <authorList>
            <consortium name="Pathogen Informatics"/>
        </authorList>
    </citation>
    <scope>NUCLEOTIDE SEQUENCE [LARGE SCALE GENOMIC DNA]</scope>
    <source>
        <strain evidence="3">Lake Konstanz</strain>
    </source>
</reference>
<dbReference type="Proteomes" id="UP000051952">
    <property type="component" value="Unassembled WGS sequence"/>
</dbReference>
<evidence type="ECO:0000313" key="2">
    <source>
        <dbReference type="EMBL" id="CUF62170.1"/>
    </source>
</evidence>
<dbReference type="InterPro" id="IPR036691">
    <property type="entry name" value="Endo/exonu/phosph_ase_sf"/>
</dbReference>
<gene>
    <name evidence="2" type="ORF">BSAL_64165</name>
</gene>
<evidence type="ECO:0000313" key="3">
    <source>
        <dbReference type="Proteomes" id="UP000051952"/>
    </source>
</evidence>
<dbReference type="VEuPathDB" id="TriTrypDB:BSAL_64165"/>
<feature type="domain" description="Endonuclease/exonuclease/phosphatase" evidence="1">
    <location>
        <begin position="52"/>
        <end position="329"/>
    </location>
</feature>
<dbReference type="SUPFAM" id="SSF56219">
    <property type="entry name" value="DNase I-like"/>
    <property type="match status" value="1"/>
</dbReference>
<accession>A0A0S4IN78</accession>
<organism evidence="2 3">
    <name type="scientific">Bodo saltans</name>
    <name type="common">Flagellated protozoan</name>
    <dbReference type="NCBI Taxonomy" id="75058"/>
    <lineage>
        <taxon>Eukaryota</taxon>
        <taxon>Discoba</taxon>
        <taxon>Euglenozoa</taxon>
        <taxon>Kinetoplastea</taxon>
        <taxon>Metakinetoplastina</taxon>
        <taxon>Eubodonida</taxon>
        <taxon>Bodonidae</taxon>
        <taxon>Bodo</taxon>
    </lineage>
</organism>
<keyword evidence="3" id="KW-1185">Reference proteome</keyword>
<dbReference type="Pfam" id="PF03372">
    <property type="entry name" value="Exo_endo_phos"/>
    <property type="match status" value="1"/>
</dbReference>
<sequence>MHFHRNLIVKGLPSPDGGTQQFRLLQLNTLAHWACDGETDEEYEQRTVLHLQHIEALRPSIVVLEEVDGPLTAPPTVPTLPQRLINSGIYNGVSAGKNNEKGDETWVLYRNDAAAVSTSLKNDEKEGAISHFTVIRFDDGTSSQFAICVKLRVTAIDTDVIVVGHHAKAGRTEENETTRICHSTELWRRLCALYAQDDAFLKGRLLLCGDFNAGPHSYEGKYPASWYPSIVEGLWGAEGGLVSAQRSLVGAEGEAQSVTTFKLRKGAWIEQCIDYVFHNPSGLAACGGLQLPCQLTAAKGVEEVNAAPTPHALLPQEGLPKVGLWGSDHLSIAFDFRKS</sequence>
<name>A0A0S4IN78_BODSA</name>
<dbReference type="InterPro" id="IPR005135">
    <property type="entry name" value="Endo/exonuclease/phosphatase"/>
</dbReference>
<evidence type="ECO:0000259" key="1">
    <source>
        <dbReference type="Pfam" id="PF03372"/>
    </source>
</evidence>
<protein>
    <recommendedName>
        <fullName evidence="1">Endonuclease/exonuclease/phosphatase domain-containing protein</fullName>
    </recommendedName>
</protein>
<dbReference type="EMBL" id="CYKH01000369">
    <property type="protein sequence ID" value="CUF62170.1"/>
    <property type="molecule type" value="Genomic_DNA"/>
</dbReference>
<dbReference type="AlphaFoldDB" id="A0A0S4IN78"/>
<dbReference type="GO" id="GO:0003824">
    <property type="term" value="F:catalytic activity"/>
    <property type="evidence" value="ECO:0007669"/>
    <property type="project" value="InterPro"/>
</dbReference>
<dbReference type="Gene3D" id="3.60.10.10">
    <property type="entry name" value="Endonuclease/exonuclease/phosphatase"/>
    <property type="match status" value="1"/>
</dbReference>